<dbReference type="Gene3D" id="2.40.70.10">
    <property type="entry name" value="Acid Proteases"/>
    <property type="match status" value="1"/>
</dbReference>
<evidence type="ECO:0000256" key="1">
    <source>
        <dbReference type="SAM" id="MobiDB-lite"/>
    </source>
</evidence>
<dbReference type="SUPFAM" id="SSF50630">
    <property type="entry name" value="Acid proteases"/>
    <property type="match status" value="1"/>
</dbReference>
<dbReference type="SUPFAM" id="SSF56672">
    <property type="entry name" value="DNA/RNA polymerases"/>
    <property type="match status" value="1"/>
</dbReference>
<organism evidence="2 3">
    <name type="scientific">Eleginops maclovinus</name>
    <name type="common">Patagonian blennie</name>
    <name type="synonym">Eleginus maclovinus</name>
    <dbReference type="NCBI Taxonomy" id="56733"/>
    <lineage>
        <taxon>Eukaryota</taxon>
        <taxon>Metazoa</taxon>
        <taxon>Chordata</taxon>
        <taxon>Craniata</taxon>
        <taxon>Vertebrata</taxon>
        <taxon>Euteleostomi</taxon>
        <taxon>Actinopterygii</taxon>
        <taxon>Neopterygii</taxon>
        <taxon>Teleostei</taxon>
        <taxon>Neoteleostei</taxon>
        <taxon>Acanthomorphata</taxon>
        <taxon>Eupercaria</taxon>
        <taxon>Perciformes</taxon>
        <taxon>Notothenioidei</taxon>
        <taxon>Eleginopidae</taxon>
        <taxon>Eleginops</taxon>
    </lineage>
</organism>
<dbReference type="InterPro" id="IPR050951">
    <property type="entry name" value="Retrovirus_Pol_polyprotein"/>
</dbReference>
<reference evidence="2 3" key="2">
    <citation type="journal article" date="2023" name="Mol. Biol. Evol.">
        <title>Genomics of Secondarily Temperate Adaptation in the Only Non-Antarctic Icefish.</title>
        <authorList>
            <person name="Rivera-Colon A.G."/>
            <person name="Rayamajhi N."/>
            <person name="Minhas B.F."/>
            <person name="Madrigal G."/>
            <person name="Bilyk K.T."/>
            <person name="Yoon V."/>
            <person name="Hune M."/>
            <person name="Gregory S."/>
            <person name="Cheng C.H.C."/>
            <person name="Catchen J.M."/>
        </authorList>
    </citation>
    <scope>NUCLEOTIDE SEQUENCE [LARGE SCALE GENOMIC DNA]</scope>
    <source>
        <strain evidence="2">JMC-PN-2008</strain>
    </source>
</reference>
<dbReference type="PANTHER" id="PTHR37984:SF9">
    <property type="entry name" value="INTEGRASE CATALYTIC DOMAIN-CONTAINING PROTEIN"/>
    <property type="match status" value="1"/>
</dbReference>
<dbReference type="InterPro" id="IPR043502">
    <property type="entry name" value="DNA/RNA_pol_sf"/>
</dbReference>
<dbReference type="InterPro" id="IPR043128">
    <property type="entry name" value="Rev_trsase/Diguanyl_cyclase"/>
</dbReference>
<accession>A0AAN7X6S3</accession>
<dbReference type="PANTHER" id="PTHR37984">
    <property type="entry name" value="PROTEIN CBG26694"/>
    <property type="match status" value="1"/>
</dbReference>
<feature type="compositionally biased region" description="Basic and acidic residues" evidence="1">
    <location>
        <begin position="203"/>
        <end position="215"/>
    </location>
</feature>
<gene>
    <name evidence="2" type="ORF">PBY51_002783</name>
</gene>
<protein>
    <recommendedName>
        <fullName evidence="4">Peptidase A2 domain-containing protein</fullName>
    </recommendedName>
</protein>
<dbReference type="InterPro" id="IPR021109">
    <property type="entry name" value="Peptidase_aspartic_dom_sf"/>
</dbReference>
<name>A0AAN7X6S3_ELEMC</name>
<dbReference type="CDD" id="cd01647">
    <property type="entry name" value="RT_LTR"/>
    <property type="match status" value="1"/>
</dbReference>
<evidence type="ECO:0000313" key="3">
    <source>
        <dbReference type="Proteomes" id="UP001346869"/>
    </source>
</evidence>
<dbReference type="Proteomes" id="UP001346869">
    <property type="component" value="Unassembled WGS sequence"/>
</dbReference>
<evidence type="ECO:0000313" key="2">
    <source>
        <dbReference type="EMBL" id="KAK5858661.1"/>
    </source>
</evidence>
<sequence>MAKFGPPEQFDFTRPGEWPVWRRRFDRFRAASKLNKENCEVQVNALLYSMGKEAEPIYESFVYTEDDESDNPELDYDIVIARFNDHFVPKRNVIHERACFHKRVQRAGEMVESFVRSLYELAQYCEFGITKDEQIRDRLVIGILDSEVSQKLQLEADLTLERAIQLARQSEQIKKQSEERAECSVNAVGQRGQAGWKRGKGRWQRDGRNGPKREEYSKQNGCCSRCGRTHAREERCPAHDKECRGCGKLGHFELVCKSKMTKQLMAVTHEFDDDDDDDQAFFIGAVTNQAHTVVEQPDFSDDWRVTLPINNSLVDFKIDTGADITVMTEKTYNKMPNKPQLAKTTASATSPGGEVKCIGRFLATCLHKGQKYAFWITVIKGQFAQNLLGGGVAKSMGLVKRLNAVCTVTDDLFGEIGLLQCDPVKIELKPGVEPYVATTPRRVPFPLLPKVEKELGRMLEMGIIEHVTGPTDWCAPMVPAEKKNKDQVRVCVDLKRLNKAVKRERYVLPTLEDIAPKLAGAKVFSTLDASSGFWQIPLDPDSQN</sequence>
<dbReference type="EMBL" id="JAUZQC010000015">
    <property type="protein sequence ID" value="KAK5858661.1"/>
    <property type="molecule type" value="Genomic_DNA"/>
</dbReference>
<reference evidence="2 3" key="1">
    <citation type="journal article" date="2023" name="Genes (Basel)">
        <title>Chromosome-Level Genome Assembly and Circadian Gene Repertoire of the Patagonia Blennie Eleginops maclovinus-The Closest Ancestral Proxy of Antarctic Cryonotothenioids.</title>
        <authorList>
            <person name="Cheng C.C."/>
            <person name="Rivera-Colon A.G."/>
            <person name="Minhas B.F."/>
            <person name="Wilson L."/>
            <person name="Rayamajhi N."/>
            <person name="Vargas-Chacoff L."/>
            <person name="Catchen J.M."/>
        </authorList>
    </citation>
    <scope>NUCLEOTIDE SEQUENCE [LARGE SCALE GENOMIC DNA]</scope>
    <source>
        <strain evidence="2">JMC-PN-2008</strain>
    </source>
</reference>
<proteinExistence type="predicted"/>
<dbReference type="Gene3D" id="3.10.10.10">
    <property type="entry name" value="HIV Type 1 Reverse Transcriptase, subunit A, domain 1"/>
    <property type="match status" value="1"/>
</dbReference>
<evidence type="ECO:0008006" key="4">
    <source>
        <dbReference type="Google" id="ProtNLM"/>
    </source>
</evidence>
<keyword evidence="3" id="KW-1185">Reference proteome</keyword>
<feature type="region of interest" description="Disordered" evidence="1">
    <location>
        <begin position="196"/>
        <end position="215"/>
    </location>
</feature>
<dbReference type="AlphaFoldDB" id="A0AAN7X6S3"/>
<dbReference type="Gene3D" id="3.30.70.270">
    <property type="match status" value="1"/>
</dbReference>
<comment type="caution">
    <text evidence="2">The sequence shown here is derived from an EMBL/GenBank/DDBJ whole genome shotgun (WGS) entry which is preliminary data.</text>
</comment>